<evidence type="ECO:0008006" key="4">
    <source>
        <dbReference type="Google" id="ProtNLM"/>
    </source>
</evidence>
<evidence type="ECO:0000256" key="1">
    <source>
        <dbReference type="SAM" id="SignalP"/>
    </source>
</evidence>
<dbReference type="KEGG" id="dze:Dd1591_2846"/>
<protein>
    <recommendedName>
        <fullName evidence="4">Secreted protein</fullName>
    </recommendedName>
</protein>
<organism evidence="2 3">
    <name type="scientific">Dickeya chrysanthemi (strain Ech1591)</name>
    <name type="common">Dickeya zeae (strain Ech1591)</name>
    <dbReference type="NCBI Taxonomy" id="561229"/>
    <lineage>
        <taxon>Bacteria</taxon>
        <taxon>Pseudomonadati</taxon>
        <taxon>Pseudomonadota</taxon>
        <taxon>Gammaproteobacteria</taxon>
        <taxon>Enterobacterales</taxon>
        <taxon>Pectobacteriaceae</taxon>
        <taxon>Dickeya</taxon>
    </lineage>
</organism>
<feature type="signal peptide" evidence="1">
    <location>
        <begin position="1"/>
        <end position="22"/>
    </location>
</feature>
<accession>C6CNZ3</accession>
<reference evidence="2 3" key="1">
    <citation type="submission" date="2009-06" db="EMBL/GenBank/DDBJ databases">
        <title>Complete sequence of Dickeya zeae Ech1591.</title>
        <authorList>
            <consortium name="US DOE Joint Genome Institute"/>
            <person name="Lucas S."/>
            <person name="Copeland A."/>
            <person name="Lapidus A."/>
            <person name="Glavina del Rio T."/>
            <person name="Tice H."/>
            <person name="Bruce D."/>
            <person name="Goodwin L."/>
            <person name="Pitluck S."/>
            <person name="Chertkov O."/>
            <person name="Brettin T."/>
            <person name="Detter J.C."/>
            <person name="Han C."/>
            <person name="Larimer F."/>
            <person name="Land M."/>
            <person name="Hauser L."/>
            <person name="Kyrpides N."/>
            <person name="Ovchinnikova G."/>
            <person name="Balakrishnan V."/>
            <person name="Glasner J."/>
            <person name="Perna N.T."/>
        </authorList>
    </citation>
    <scope>NUCLEOTIDE SEQUENCE [LARGE SCALE GENOMIC DNA]</scope>
    <source>
        <strain evidence="2 3">Ech1591</strain>
    </source>
</reference>
<dbReference type="STRING" id="561229.Dd1591_2846"/>
<keyword evidence="1" id="KW-0732">Signal</keyword>
<dbReference type="EMBL" id="CP001655">
    <property type="protein sequence ID" value="ACT07668.1"/>
    <property type="molecule type" value="Genomic_DNA"/>
</dbReference>
<dbReference type="Proteomes" id="UP000002735">
    <property type="component" value="Chromosome"/>
</dbReference>
<dbReference type="AlphaFoldDB" id="C6CNZ3"/>
<proteinExistence type="predicted"/>
<dbReference type="HOGENOM" id="CLU_2568355_0_0_6"/>
<evidence type="ECO:0000313" key="2">
    <source>
        <dbReference type="EMBL" id="ACT07668.1"/>
    </source>
</evidence>
<dbReference type="GeneID" id="45080895"/>
<gene>
    <name evidence="2" type="ordered locus">Dd1591_2846</name>
</gene>
<evidence type="ECO:0000313" key="3">
    <source>
        <dbReference type="Proteomes" id="UP000002735"/>
    </source>
</evidence>
<feature type="chain" id="PRO_5002963546" description="Secreted protein" evidence="1">
    <location>
        <begin position="23"/>
        <end position="81"/>
    </location>
</feature>
<dbReference type="RefSeq" id="WP_012770522.1">
    <property type="nucleotide sequence ID" value="NC_012912.1"/>
</dbReference>
<sequence precursor="true">MMKKTLATLVLAVAVLPVAALAADPPAKTAGVEAFNAARGSVSHNGYTSGRAIVSGLVSAVTSTATSTTGTGTSTVTSTRG</sequence>
<name>C6CNZ3_DICC1</name>